<keyword evidence="3" id="KW-1185">Reference proteome</keyword>
<evidence type="ECO:0000313" key="3">
    <source>
        <dbReference type="Proteomes" id="UP000630718"/>
    </source>
</evidence>
<dbReference type="AlphaFoldDB" id="A0A919AER3"/>
<reference evidence="2" key="1">
    <citation type="journal article" date="2014" name="Int. J. Syst. Evol. Microbiol.">
        <title>Complete genome sequence of Corynebacterium casei LMG S-19264T (=DSM 44701T), isolated from a smear-ripened cheese.</title>
        <authorList>
            <consortium name="US DOE Joint Genome Institute (JGI-PGF)"/>
            <person name="Walter F."/>
            <person name="Albersmeier A."/>
            <person name="Kalinowski J."/>
            <person name="Ruckert C."/>
        </authorList>
    </citation>
    <scope>NUCLEOTIDE SEQUENCE</scope>
    <source>
        <strain evidence="2">JCM 4477</strain>
    </source>
</reference>
<dbReference type="Proteomes" id="UP000630718">
    <property type="component" value="Unassembled WGS sequence"/>
</dbReference>
<keyword evidence="1" id="KW-0732">Signal</keyword>
<feature type="signal peptide" evidence="1">
    <location>
        <begin position="1"/>
        <end position="28"/>
    </location>
</feature>
<gene>
    <name evidence="2" type="ORF">GCM10018772_29730</name>
</gene>
<sequence length="267" mass="28257">MSTGRTGFVAALTGALALAAFTAPAAHAADTGIKVSNVVLNKGKPIVVGTTAEVEPTISFHATWPSGYSMPRVDFDPFLYHGTTAAKGAESGGIYAGGYTCYEDGSRAADCEGTLYIDPPYRLDSNNDATTWKLAFHAMLWTKDGKLKADEYLTGLGSVPVKRAAKLTVNASPEPVTKGKTLTVTGKATRADWVRHKYTGYADKLAKLQFRKAGTSAYTTVKTVRANSAGDLKTTVKAATDGYWRWTFGESSTTGGATAAGDYVDVR</sequence>
<name>A0A919AER3_9ACTN</name>
<protein>
    <recommendedName>
        <fullName evidence="4">Calcium-binding protein</fullName>
    </recommendedName>
</protein>
<reference evidence="2" key="2">
    <citation type="submission" date="2020-09" db="EMBL/GenBank/DDBJ databases">
        <authorList>
            <person name="Sun Q."/>
            <person name="Ohkuma M."/>
        </authorList>
    </citation>
    <scope>NUCLEOTIDE SEQUENCE</scope>
    <source>
        <strain evidence="2">JCM 4477</strain>
    </source>
</reference>
<evidence type="ECO:0000256" key="1">
    <source>
        <dbReference type="SAM" id="SignalP"/>
    </source>
</evidence>
<dbReference type="PROSITE" id="PS51318">
    <property type="entry name" value="TAT"/>
    <property type="match status" value="1"/>
</dbReference>
<evidence type="ECO:0000313" key="2">
    <source>
        <dbReference type="EMBL" id="GHF03010.1"/>
    </source>
</evidence>
<evidence type="ECO:0008006" key="4">
    <source>
        <dbReference type="Google" id="ProtNLM"/>
    </source>
</evidence>
<dbReference type="RefSeq" id="WP_190204730.1">
    <property type="nucleotide sequence ID" value="NZ_BNBI01000006.1"/>
</dbReference>
<organism evidence="2 3">
    <name type="scientific">Streptomyces fumanus</name>
    <dbReference type="NCBI Taxonomy" id="67302"/>
    <lineage>
        <taxon>Bacteria</taxon>
        <taxon>Bacillati</taxon>
        <taxon>Actinomycetota</taxon>
        <taxon>Actinomycetes</taxon>
        <taxon>Kitasatosporales</taxon>
        <taxon>Streptomycetaceae</taxon>
        <taxon>Streptomyces</taxon>
    </lineage>
</organism>
<dbReference type="EMBL" id="BNBI01000006">
    <property type="protein sequence ID" value="GHF03010.1"/>
    <property type="molecule type" value="Genomic_DNA"/>
</dbReference>
<feature type="chain" id="PRO_5037563292" description="Calcium-binding protein" evidence="1">
    <location>
        <begin position="29"/>
        <end position="267"/>
    </location>
</feature>
<dbReference type="InterPro" id="IPR006311">
    <property type="entry name" value="TAT_signal"/>
</dbReference>
<comment type="caution">
    <text evidence="2">The sequence shown here is derived from an EMBL/GenBank/DDBJ whole genome shotgun (WGS) entry which is preliminary data.</text>
</comment>
<proteinExistence type="predicted"/>
<accession>A0A919AER3</accession>